<sequence length="75" mass="8421">MRIRGQWRRDETGESSSSKGYLSTYLPIYHPYTAGVTLTTITFKGGKAKRGLRWERSKVVEPDVLMSDTSIAGKP</sequence>
<dbReference type="EMBL" id="JACSDZ010000007">
    <property type="protein sequence ID" value="KAF7399592.1"/>
    <property type="molecule type" value="Genomic_DNA"/>
</dbReference>
<dbReference type="AlphaFoldDB" id="A0A834K3R4"/>
<evidence type="ECO:0000313" key="3">
    <source>
        <dbReference type="Proteomes" id="UP000617340"/>
    </source>
</evidence>
<comment type="caution">
    <text evidence="2">The sequence shown here is derived from an EMBL/GenBank/DDBJ whole genome shotgun (WGS) entry which is preliminary data.</text>
</comment>
<feature type="region of interest" description="Disordered" evidence="1">
    <location>
        <begin position="1"/>
        <end position="21"/>
    </location>
</feature>
<organism evidence="2 3">
    <name type="scientific">Vespula germanica</name>
    <name type="common">German yellow jacket</name>
    <name type="synonym">Paravespula germanica</name>
    <dbReference type="NCBI Taxonomy" id="30212"/>
    <lineage>
        <taxon>Eukaryota</taxon>
        <taxon>Metazoa</taxon>
        <taxon>Ecdysozoa</taxon>
        <taxon>Arthropoda</taxon>
        <taxon>Hexapoda</taxon>
        <taxon>Insecta</taxon>
        <taxon>Pterygota</taxon>
        <taxon>Neoptera</taxon>
        <taxon>Endopterygota</taxon>
        <taxon>Hymenoptera</taxon>
        <taxon>Apocrita</taxon>
        <taxon>Aculeata</taxon>
        <taxon>Vespoidea</taxon>
        <taxon>Vespidae</taxon>
        <taxon>Vespinae</taxon>
        <taxon>Vespula</taxon>
    </lineage>
</organism>
<reference evidence="2" key="1">
    <citation type="journal article" date="2020" name="G3 (Bethesda)">
        <title>High-Quality Assemblies for Three Invasive Social Wasps from the &lt;i&gt;Vespula&lt;/i&gt; Genus.</title>
        <authorList>
            <person name="Harrop T.W.R."/>
            <person name="Guhlin J."/>
            <person name="McLaughlin G.M."/>
            <person name="Permina E."/>
            <person name="Stockwell P."/>
            <person name="Gilligan J."/>
            <person name="Le Lec M.F."/>
            <person name="Gruber M.A.M."/>
            <person name="Quinn O."/>
            <person name="Lovegrove M."/>
            <person name="Duncan E.J."/>
            <person name="Remnant E.J."/>
            <person name="Van Eeckhoven J."/>
            <person name="Graham B."/>
            <person name="Knapp R.A."/>
            <person name="Langford K.W."/>
            <person name="Kronenberg Z."/>
            <person name="Press M.O."/>
            <person name="Eacker S.M."/>
            <person name="Wilson-Rankin E.E."/>
            <person name="Purcell J."/>
            <person name="Lester P.J."/>
            <person name="Dearden P.K."/>
        </authorList>
    </citation>
    <scope>NUCLEOTIDE SEQUENCE</scope>
    <source>
        <strain evidence="2">Linc-1</strain>
    </source>
</reference>
<name>A0A834K3R4_VESGE</name>
<evidence type="ECO:0000313" key="2">
    <source>
        <dbReference type="EMBL" id="KAF7399592.1"/>
    </source>
</evidence>
<accession>A0A834K3R4</accession>
<evidence type="ECO:0000256" key="1">
    <source>
        <dbReference type="SAM" id="MobiDB-lite"/>
    </source>
</evidence>
<gene>
    <name evidence="2" type="ORF">HZH68_008184</name>
</gene>
<dbReference type="Proteomes" id="UP000617340">
    <property type="component" value="Unassembled WGS sequence"/>
</dbReference>
<keyword evidence="3" id="KW-1185">Reference proteome</keyword>
<proteinExistence type="predicted"/>
<protein>
    <submittedName>
        <fullName evidence="2">Uncharacterized protein</fullName>
    </submittedName>
</protein>